<feature type="compositionally biased region" description="Gly residues" evidence="1">
    <location>
        <begin position="117"/>
        <end position="137"/>
    </location>
</feature>
<reference evidence="3" key="1">
    <citation type="submission" date="2023-05" db="EMBL/GenBank/DDBJ databases">
        <title>Genome and transcriptome analyses reveal genes involved in the formation of fine ridges on petal epidermal cells in Hibiscus trionum.</title>
        <authorList>
            <person name="Koshimizu S."/>
            <person name="Masuda S."/>
            <person name="Ishii T."/>
            <person name="Shirasu K."/>
            <person name="Hoshino A."/>
            <person name="Arita M."/>
        </authorList>
    </citation>
    <scope>NUCLEOTIDE SEQUENCE</scope>
    <source>
        <strain evidence="3">Hamamatsu line</strain>
    </source>
</reference>
<protein>
    <recommendedName>
        <fullName evidence="5">Glycine-rich protein</fullName>
    </recommendedName>
</protein>
<dbReference type="OrthoDB" id="1751478at2759"/>
<evidence type="ECO:0000256" key="1">
    <source>
        <dbReference type="SAM" id="MobiDB-lite"/>
    </source>
</evidence>
<organism evidence="3 4">
    <name type="scientific">Hibiscus trionum</name>
    <name type="common">Flower of an hour</name>
    <dbReference type="NCBI Taxonomy" id="183268"/>
    <lineage>
        <taxon>Eukaryota</taxon>
        <taxon>Viridiplantae</taxon>
        <taxon>Streptophyta</taxon>
        <taxon>Embryophyta</taxon>
        <taxon>Tracheophyta</taxon>
        <taxon>Spermatophyta</taxon>
        <taxon>Magnoliopsida</taxon>
        <taxon>eudicotyledons</taxon>
        <taxon>Gunneridae</taxon>
        <taxon>Pentapetalae</taxon>
        <taxon>rosids</taxon>
        <taxon>malvids</taxon>
        <taxon>Malvales</taxon>
        <taxon>Malvaceae</taxon>
        <taxon>Malvoideae</taxon>
        <taxon>Hibiscus</taxon>
    </lineage>
</organism>
<dbReference type="AlphaFoldDB" id="A0A9W7MBL2"/>
<evidence type="ECO:0000313" key="4">
    <source>
        <dbReference type="Proteomes" id="UP001165190"/>
    </source>
</evidence>
<comment type="caution">
    <text evidence="3">The sequence shown here is derived from an EMBL/GenBank/DDBJ whole genome shotgun (WGS) entry which is preliminary data.</text>
</comment>
<gene>
    <name evidence="3" type="ORF">HRI_003440500</name>
</gene>
<feature type="chain" id="PRO_5040854741" description="Glycine-rich protein" evidence="2">
    <location>
        <begin position="22"/>
        <end position="147"/>
    </location>
</feature>
<accession>A0A9W7MBL2</accession>
<keyword evidence="4" id="KW-1185">Reference proteome</keyword>
<sequence length="147" mass="14431">MGGNKLLWTWWVALWICLAVGYDCVAVEEKKKPEWFFDGNPTWGAGAGFNGGNRWGFGHSFSFGKGVGFSFGFGRPAGGAGIGSHNNWHHYGSGSVDEGGGIGGGGGGGGIGGGFGGGGGGFGGGGGGGGGSIGGVGQKARVEEKKT</sequence>
<dbReference type="Proteomes" id="UP001165190">
    <property type="component" value="Unassembled WGS sequence"/>
</dbReference>
<proteinExistence type="predicted"/>
<keyword evidence="2" id="KW-0732">Signal</keyword>
<evidence type="ECO:0008006" key="5">
    <source>
        <dbReference type="Google" id="ProtNLM"/>
    </source>
</evidence>
<feature type="signal peptide" evidence="2">
    <location>
        <begin position="1"/>
        <end position="21"/>
    </location>
</feature>
<dbReference type="EMBL" id="BSYR01000030">
    <property type="protein sequence ID" value="GMI97712.1"/>
    <property type="molecule type" value="Genomic_DNA"/>
</dbReference>
<feature type="region of interest" description="Disordered" evidence="1">
    <location>
        <begin position="117"/>
        <end position="147"/>
    </location>
</feature>
<name>A0A9W7MBL2_HIBTR</name>
<evidence type="ECO:0000256" key="2">
    <source>
        <dbReference type="SAM" id="SignalP"/>
    </source>
</evidence>
<evidence type="ECO:0000313" key="3">
    <source>
        <dbReference type="EMBL" id="GMI97712.1"/>
    </source>
</evidence>